<proteinExistence type="predicted"/>
<comment type="caution">
    <text evidence="1">The sequence shown here is derived from an EMBL/GenBank/DDBJ whole genome shotgun (WGS) entry which is preliminary data.</text>
</comment>
<gene>
    <name evidence="1" type="ORF">PVK06_003044</name>
</gene>
<evidence type="ECO:0000313" key="1">
    <source>
        <dbReference type="EMBL" id="KAK5846747.1"/>
    </source>
</evidence>
<keyword evidence="2" id="KW-1185">Reference proteome</keyword>
<reference evidence="1 2" key="1">
    <citation type="submission" date="2023-03" db="EMBL/GenBank/DDBJ databases">
        <title>WGS of Gossypium arboreum.</title>
        <authorList>
            <person name="Yu D."/>
        </authorList>
    </citation>
    <scope>NUCLEOTIDE SEQUENCE [LARGE SCALE GENOMIC DNA]</scope>
    <source>
        <tissue evidence="1">Leaf</tissue>
    </source>
</reference>
<organism evidence="1 2">
    <name type="scientific">Gossypium arboreum</name>
    <name type="common">Tree cotton</name>
    <name type="synonym">Gossypium nanking</name>
    <dbReference type="NCBI Taxonomy" id="29729"/>
    <lineage>
        <taxon>Eukaryota</taxon>
        <taxon>Viridiplantae</taxon>
        <taxon>Streptophyta</taxon>
        <taxon>Embryophyta</taxon>
        <taxon>Tracheophyta</taxon>
        <taxon>Spermatophyta</taxon>
        <taxon>Magnoliopsida</taxon>
        <taxon>eudicotyledons</taxon>
        <taxon>Gunneridae</taxon>
        <taxon>Pentapetalae</taxon>
        <taxon>rosids</taxon>
        <taxon>malvids</taxon>
        <taxon>Malvales</taxon>
        <taxon>Malvaceae</taxon>
        <taxon>Malvoideae</taxon>
        <taxon>Gossypium</taxon>
    </lineage>
</organism>
<name>A0ABR0R598_GOSAR</name>
<sequence length="95" mass="10816">MIQRLLEKKVLTELSRILVNEEIDVNSTVYINALNRSQDLWEIVIGTDTTPPSKENAEALIKWNIKAGKASFVLKTIIDEDLLEHIRDDKTPKTA</sequence>
<evidence type="ECO:0000313" key="2">
    <source>
        <dbReference type="Proteomes" id="UP001358586"/>
    </source>
</evidence>
<protein>
    <submittedName>
        <fullName evidence="1">Uncharacterized protein</fullName>
    </submittedName>
</protein>
<dbReference type="EMBL" id="JARKNE010000001">
    <property type="protein sequence ID" value="KAK5846747.1"/>
    <property type="molecule type" value="Genomic_DNA"/>
</dbReference>
<accession>A0ABR0R598</accession>
<dbReference type="Proteomes" id="UP001358586">
    <property type="component" value="Chromosome 1"/>
</dbReference>